<protein>
    <submittedName>
        <fullName evidence="1">Uncharacterized protein</fullName>
    </submittedName>
</protein>
<sequence length="311" mass="34921">MSFNSFCPINGIRQVSHAWDHEILSTSLFWTLVSPRFHPSFQDLIWERSGDAALEVDVSRRPIAYAGHEKAYWTEPENHFLARVMTREIRGVRARVPVGECFVPHFDVHDHPRMSFLALYGEHQFFHTRPLRTPRLAELHLVQCTDWSDWEQQSTMPRRIQLARTFFEGGKGVLSKTPISQFYLRADSVPIVAEGLAIAHEFFPEIVGLDVSTEDGLEALEALGEPMTEEGNPVWLLPNLSSLKMRVLGGAANYGSIIAMAIRRTQAASLSSGALSPITSLRFTYGQVQGQILNSLDEAGITYELDSVVVL</sequence>
<dbReference type="AlphaFoldDB" id="A0A0C3QDW1"/>
<evidence type="ECO:0000313" key="2">
    <source>
        <dbReference type="Proteomes" id="UP000054248"/>
    </source>
</evidence>
<proteinExistence type="predicted"/>
<gene>
    <name evidence="1" type="ORF">M407DRAFT_228266</name>
</gene>
<name>A0A0C3QDW1_9AGAM</name>
<reference evidence="2" key="2">
    <citation type="submission" date="2015-01" db="EMBL/GenBank/DDBJ databases">
        <title>Evolutionary Origins and Diversification of the Mycorrhizal Mutualists.</title>
        <authorList>
            <consortium name="DOE Joint Genome Institute"/>
            <consortium name="Mycorrhizal Genomics Consortium"/>
            <person name="Kohler A."/>
            <person name="Kuo A."/>
            <person name="Nagy L.G."/>
            <person name="Floudas D."/>
            <person name="Copeland A."/>
            <person name="Barry K.W."/>
            <person name="Cichocki N."/>
            <person name="Veneault-Fourrey C."/>
            <person name="LaButti K."/>
            <person name="Lindquist E.A."/>
            <person name="Lipzen A."/>
            <person name="Lundell T."/>
            <person name="Morin E."/>
            <person name="Murat C."/>
            <person name="Riley R."/>
            <person name="Ohm R."/>
            <person name="Sun H."/>
            <person name="Tunlid A."/>
            <person name="Henrissat B."/>
            <person name="Grigoriev I.V."/>
            <person name="Hibbett D.S."/>
            <person name="Martin F."/>
        </authorList>
    </citation>
    <scope>NUCLEOTIDE SEQUENCE [LARGE SCALE GENOMIC DNA]</scope>
    <source>
        <strain evidence="2">MUT 4182</strain>
    </source>
</reference>
<dbReference type="Proteomes" id="UP000054248">
    <property type="component" value="Unassembled WGS sequence"/>
</dbReference>
<accession>A0A0C3QDW1</accession>
<dbReference type="HOGENOM" id="CLU_894857_0_0_1"/>
<dbReference type="OrthoDB" id="3255793at2759"/>
<evidence type="ECO:0000313" key="1">
    <source>
        <dbReference type="EMBL" id="KIO29255.1"/>
    </source>
</evidence>
<organism evidence="1 2">
    <name type="scientific">Tulasnella calospora MUT 4182</name>
    <dbReference type="NCBI Taxonomy" id="1051891"/>
    <lineage>
        <taxon>Eukaryota</taxon>
        <taxon>Fungi</taxon>
        <taxon>Dikarya</taxon>
        <taxon>Basidiomycota</taxon>
        <taxon>Agaricomycotina</taxon>
        <taxon>Agaricomycetes</taxon>
        <taxon>Cantharellales</taxon>
        <taxon>Tulasnellaceae</taxon>
        <taxon>Tulasnella</taxon>
    </lineage>
</organism>
<reference evidence="1 2" key="1">
    <citation type="submission" date="2014-04" db="EMBL/GenBank/DDBJ databases">
        <authorList>
            <consortium name="DOE Joint Genome Institute"/>
            <person name="Kuo A."/>
            <person name="Girlanda M."/>
            <person name="Perotto S."/>
            <person name="Kohler A."/>
            <person name="Nagy L.G."/>
            <person name="Floudas D."/>
            <person name="Copeland A."/>
            <person name="Barry K.W."/>
            <person name="Cichocki N."/>
            <person name="Veneault-Fourrey C."/>
            <person name="LaButti K."/>
            <person name="Lindquist E.A."/>
            <person name="Lipzen A."/>
            <person name="Lundell T."/>
            <person name="Morin E."/>
            <person name="Murat C."/>
            <person name="Sun H."/>
            <person name="Tunlid A."/>
            <person name="Henrissat B."/>
            <person name="Grigoriev I.V."/>
            <person name="Hibbett D.S."/>
            <person name="Martin F."/>
            <person name="Nordberg H.P."/>
            <person name="Cantor M.N."/>
            <person name="Hua S.X."/>
        </authorList>
    </citation>
    <scope>NUCLEOTIDE SEQUENCE [LARGE SCALE GENOMIC DNA]</scope>
    <source>
        <strain evidence="1 2">MUT 4182</strain>
    </source>
</reference>
<keyword evidence="2" id="KW-1185">Reference proteome</keyword>
<dbReference type="EMBL" id="KN822985">
    <property type="protein sequence ID" value="KIO29255.1"/>
    <property type="molecule type" value="Genomic_DNA"/>
</dbReference>